<dbReference type="GO" id="GO:0016746">
    <property type="term" value="F:acyltransferase activity"/>
    <property type="evidence" value="ECO:0007669"/>
    <property type="project" value="UniProtKB-KW"/>
</dbReference>
<dbReference type="RefSeq" id="WP_242853606.1">
    <property type="nucleotide sequence ID" value="NZ_CP173382.1"/>
</dbReference>
<accession>A0A173TSZ4</accession>
<dbReference type="GO" id="GO:0005886">
    <property type="term" value="C:plasma membrane"/>
    <property type="evidence" value="ECO:0007669"/>
    <property type="project" value="UniProtKB-SubCell"/>
</dbReference>
<dbReference type="Proteomes" id="UP000095492">
    <property type="component" value="Unassembled WGS sequence"/>
</dbReference>
<evidence type="ECO:0000256" key="2">
    <source>
        <dbReference type="ARBA" id="ARBA00022475"/>
    </source>
</evidence>
<feature type="transmembrane region" description="Helical" evidence="13">
    <location>
        <begin position="7"/>
        <end position="24"/>
    </location>
</feature>
<evidence type="ECO:0000313" key="15">
    <source>
        <dbReference type="Proteomes" id="UP000095492"/>
    </source>
</evidence>
<proteinExistence type="inferred from homology"/>
<comment type="pathway">
    <text evidence="9">Carotenoid biosynthesis; staphyloxanthin biosynthesis; staphyloxanthin from farnesyl diphosphate: step 5/5.</text>
</comment>
<comment type="similarity">
    <text evidence="10">Belongs to the acyltransferase CrtO family.</text>
</comment>
<evidence type="ECO:0000256" key="12">
    <source>
        <dbReference type="ARBA" id="ARBA00025324"/>
    </source>
</evidence>
<keyword evidence="2" id="KW-1003">Cell membrane</keyword>
<evidence type="ECO:0000256" key="10">
    <source>
        <dbReference type="ARBA" id="ARBA00023603"/>
    </source>
</evidence>
<organism evidence="14 15">
    <name type="scientific">Eubacterium ramulus</name>
    <dbReference type="NCBI Taxonomy" id="39490"/>
    <lineage>
        <taxon>Bacteria</taxon>
        <taxon>Bacillati</taxon>
        <taxon>Bacillota</taxon>
        <taxon>Clostridia</taxon>
        <taxon>Eubacteriales</taxon>
        <taxon>Eubacteriaceae</taxon>
        <taxon>Eubacterium</taxon>
    </lineage>
</organism>
<evidence type="ECO:0000256" key="7">
    <source>
        <dbReference type="ARBA" id="ARBA00023136"/>
    </source>
</evidence>
<keyword evidence="7 13" id="KW-0472">Membrane</keyword>
<dbReference type="GeneID" id="97391820"/>
<dbReference type="UniPathway" id="UPA00029">
    <property type="reaction ID" value="UER00560"/>
</dbReference>
<keyword evidence="4 13" id="KW-0812">Transmembrane</keyword>
<evidence type="ECO:0000256" key="1">
    <source>
        <dbReference type="ARBA" id="ARBA00004162"/>
    </source>
</evidence>
<gene>
    <name evidence="14" type="ORF">ERS852448_01681</name>
</gene>
<feature type="transmembrane region" description="Helical" evidence="13">
    <location>
        <begin position="139"/>
        <end position="161"/>
    </location>
</feature>
<comment type="subcellular location">
    <subcellularLocation>
        <location evidence="1">Cell membrane</location>
        <topology evidence="1">Single-pass membrane protein</topology>
    </subcellularLocation>
</comment>
<dbReference type="AlphaFoldDB" id="A0A173TSZ4"/>
<evidence type="ECO:0000256" key="4">
    <source>
        <dbReference type="ARBA" id="ARBA00022692"/>
    </source>
</evidence>
<comment type="function">
    <text evidence="12">Catalyzes the acylation of glycosyl-4,4'-diaponeurosporenoate, i.e. the esterification of glucose at the C6'' position with the carboxyl group of the C(15) fatty acid 12-methyltetradecanoic acid, to yield staphyloxanthin. This is the last step in the biosynthesis of this orange pigment, present in most staphylococci strains.</text>
</comment>
<evidence type="ECO:0000256" key="11">
    <source>
        <dbReference type="ARBA" id="ARBA00023667"/>
    </source>
</evidence>
<protein>
    <recommendedName>
        <fullName evidence="11">Glycosyl-4,4'-diaponeurosporenoate acyltransferase</fullName>
    </recommendedName>
</protein>
<keyword evidence="8" id="KW-0012">Acyltransferase</keyword>
<keyword evidence="3" id="KW-0808">Transferase</keyword>
<evidence type="ECO:0000256" key="5">
    <source>
        <dbReference type="ARBA" id="ARBA00022729"/>
    </source>
</evidence>
<name>A0A173TSZ4_EUBRA</name>
<evidence type="ECO:0000313" key="14">
    <source>
        <dbReference type="EMBL" id="CUN06072.1"/>
    </source>
</evidence>
<dbReference type="EMBL" id="CYYA01000010">
    <property type="protein sequence ID" value="CUN06072.1"/>
    <property type="molecule type" value="Genomic_DNA"/>
</dbReference>
<evidence type="ECO:0000256" key="9">
    <source>
        <dbReference type="ARBA" id="ARBA00023588"/>
    </source>
</evidence>
<keyword evidence="5" id="KW-0732">Signal</keyword>
<dbReference type="Pfam" id="PF18927">
    <property type="entry name" value="CrtO"/>
    <property type="match status" value="1"/>
</dbReference>
<sequence length="179" mass="20877">MKKAMKSTMVVAVLATIIFTILYRTTENSVMLSLAITAGTISYHFVIRYVVAGIFNSVMQNRADLSKTWYQQRRWEEKLYKKLHVKKWKSKMPTYEPENFDLRIHTPEEIAGAMCQAELSHEVIVIFSFLPLLTVPAFGAFWVFLITSVLSAMIDLSFAIMQRYNRPRIMKLCKRRKKN</sequence>
<evidence type="ECO:0000256" key="8">
    <source>
        <dbReference type="ARBA" id="ARBA00023315"/>
    </source>
</evidence>
<feature type="transmembrane region" description="Helical" evidence="13">
    <location>
        <begin position="30"/>
        <end position="51"/>
    </location>
</feature>
<dbReference type="InterPro" id="IPR044021">
    <property type="entry name" value="CrtO"/>
</dbReference>
<evidence type="ECO:0000256" key="3">
    <source>
        <dbReference type="ARBA" id="ARBA00022679"/>
    </source>
</evidence>
<evidence type="ECO:0000256" key="6">
    <source>
        <dbReference type="ARBA" id="ARBA00022989"/>
    </source>
</evidence>
<keyword evidence="6 13" id="KW-1133">Transmembrane helix</keyword>
<reference evidence="14 15" key="1">
    <citation type="submission" date="2015-09" db="EMBL/GenBank/DDBJ databases">
        <authorList>
            <consortium name="Pathogen Informatics"/>
        </authorList>
    </citation>
    <scope>NUCLEOTIDE SEQUENCE [LARGE SCALE GENOMIC DNA]</scope>
    <source>
        <strain evidence="14 15">2789STDY5608891</strain>
    </source>
</reference>
<evidence type="ECO:0000256" key="13">
    <source>
        <dbReference type="SAM" id="Phobius"/>
    </source>
</evidence>